<protein>
    <submittedName>
        <fullName evidence="1">Uncharacterized protein</fullName>
    </submittedName>
</protein>
<gene>
    <name evidence="1" type="ORF">OHU69_24360</name>
</gene>
<organism evidence="1">
    <name type="scientific">Streptomyces sp. NBC_00119</name>
    <dbReference type="NCBI Taxonomy" id="2975659"/>
    <lineage>
        <taxon>Bacteria</taxon>
        <taxon>Bacillati</taxon>
        <taxon>Actinomycetota</taxon>
        <taxon>Actinomycetes</taxon>
        <taxon>Kitasatosporales</taxon>
        <taxon>Streptomycetaceae</taxon>
        <taxon>Streptomyces</taxon>
    </lineage>
</organism>
<dbReference type="AlphaFoldDB" id="A0AAU1UB16"/>
<evidence type="ECO:0000313" key="1">
    <source>
        <dbReference type="EMBL" id="WTS13908.1"/>
    </source>
</evidence>
<sequence>MALAERFATDDEFDAVHAKRTHASTTDFTPATWPPPDTWRP</sequence>
<accession>A0AAU1UB16</accession>
<reference evidence="1" key="1">
    <citation type="submission" date="2022-10" db="EMBL/GenBank/DDBJ databases">
        <title>The complete genomes of actinobacterial strains from the NBC collection.</title>
        <authorList>
            <person name="Joergensen T.S."/>
            <person name="Alvarez Arevalo M."/>
            <person name="Sterndorff E.B."/>
            <person name="Faurdal D."/>
            <person name="Vuksanovic O."/>
            <person name="Mourched A.-S."/>
            <person name="Charusanti P."/>
            <person name="Shaw S."/>
            <person name="Blin K."/>
            <person name="Weber T."/>
        </authorList>
    </citation>
    <scope>NUCLEOTIDE SEQUENCE</scope>
    <source>
        <strain evidence="1">NBC_00119</strain>
    </source>
</reference>
<proteinExistence type="predicted"/>
<name>A0AAU1UB16_9ACTN</name>
<dbReference type="EMBL" id="CP108195">
    <property type="protein sequence ID" value="WTS13908.1"/>
    <property type="molecule type" value="Genomic_DNA"/>
</dbReference>